<dbReference type="InterPro" id="IPR006222">
    <property type="entry name" value="GCVT_N"/>
</dbReference>
<comment type="subunit">
    <text evidence="7">The glycine cleavage system is composed of four proteins: P, T, L and H.</text>
</comment>
<evidence type="ECO:0000256" key="6">
    <source>
        <dbReference type="ARBA" id="ARBA00047665"/>
    </source>
</evidence>
<dbReference type="FunFam" id="4.10.1250.10:FF:000001">
    <property type="entry name" value="Aminomethyltransferase"/>
    <property type="match status" value="1"/>
</dbReference>
<dbReference type="GO" id="GO:0008168">
    <property type="term" value="F:methyltransferase activity"/>
    <property type="evidence" value="ECO:0007669"/>
    <property type="project" value="UniProtKB-KW"/>
</dbReference>
<feature type="domain" description="GCVT N-terminal" evidence="9">
    <location>
        <begin position="14"/>
        <end position="275"/>
    </location>
</feature>
<dbReference type="InterPro" id="IPR022903">
    <property type="entry name" value="GcvT_bac"/>
</dbReference>
<comment type="function">
    <text evidence="7">The glycine cleavage system catalyzes the degradation of glycine.</text>
</comment>
<keyword evidence="12" id="KW-1185">Reference proteome</keyword>
<evidence type="ECO:0000259" key="10">
    <source>
        <dbReference type="Pfam" id="PF08669"/>
    </source>
</evidence>
<dbReference type="Pfam" id="PF08669">
    <property type="entry name" value="GCV_T_C"/>
    <property type="match status" value="1"/>
</dbReference>
<evidence type="ECO:0000256" key="8">
    <source>
        <dbReference type="PIRSR" id="PIRSR006487-1"/>
    </source>
</evidence>
<evidence type="ECO:0000256" key="2">
    <source>
        <dbReference type="ARBA" id="ARBA00012616"/>
    </source>
</evidence>
<dbReference type="Gene3D" id="3.30.1360.120">
    <property type="entry name" value="Probable tRNA modification gtpase trme, domain 1"/>
    <property type="match status" value="1"/>
</dbReference>
<dbReference type="OrthoDB" id="9774591at2"/>
<dbReference type="EC" id="2.1.2.10" evidence="2 7"/>
<dbReference type="InterPro" id="IPR013977">
    <property type="entry name" value="GcvT_C"/>
</dbReference>
<dbReference type="Proteomes" id="UP000319094">
    <property type="component" value="Unassembled WGS sequence"/>
</dbReference>
<keyword evidence="4 7" id="KW-0808">Transferase</keyword>
<keyword evidence="3 7" id="KW-0032">Aminotransferase</keyword>
<feature type="binding site" evidence="8">
    <location>
        <position position="208"/>
    </location>
    <ligand>
        <name>substrate</name>
    </ligand>
</feature>
<comment type="caution">
    <text evidence="11">The sequence shown here is derived from an EMBL/GenBank/DDBJ whole genome shotgun (WGS) entry which is preliminary data.</text>
</comment>
<sequence>MTENITAQPKHTSLHGEHEKLGASFTDFGGWDMPLKYGSELAEHRAVRETAGLFDLSHMGEVWVSGDDAAAFLNTALVGNFAVTAVGKAKYSLIVNAEGGIVDDLIVYRIAETRYLVVPNAGNAPTVARLLTERAEGFAVEVTDASADTALIAVQGPNSEAIVRAVVATDDERAAVAGLAYYAWTAVTVAGIDVLLARTGYTGEDGFELYIPADRAPELWQLLLTAGESHGLTPCGLASRDSLRLEAGMPLYGNELNVDTTPFEANLGGVVSFKKTENFVGRAALEAAKEAGSRRVLVGLKGLGRRAGRGGYAVFTPLSEVTDEAPREIGVITSGQPSPTLGHPIALAKLDVSFAEPGTTVEVDLRGKREPFEVVALPFYKRGA</sequence>
<dbReference type="AlphaFoldDB" id="A0A542XXW4"/>
<accession>A0A542XXW4</accession>
<dbReference type="FunFam" id="3.30.70.1400:FF:000001">
    <property type="entry name" value="Aminomethyltransferase"/>
    <property type="match status" value="1"/>
</dbReference>
<evidence type="ECO:0000256" key="1">
    <source>
        <dbReference type="ARBA" id="ARBA00008609"/>
    </source>
</evidence>
<dbReference type="NCBIfam" id="TIGR00528">
    <property type="entry name" value="gcvT"/>
    <property type="match status" value="1"/>
</dbReference>
<dbReference type="GO" id="GO:0005960">
    <property type="term" value="C:glycine cleavage complex"/>
    <property type="evidence" value="ECO:0007669"/>
    <property type="project" value="InterPro"/>
</dbReference>
<comment type="catalytic activity">
    <reaction evidence="6 7">
        <text>N(6)-[(R)-S(8)-aminomethyldihydrolipoyl]-L-lysyl-[protein] + (6S)-5,6,7,8-tetrahydrofolate = N(6)-[(R)-dihydrolipoyl]-L-lysyl-[protein] + (6R)-5,10-methylene-5,6,7,8-tetrahydrofolate + NH4(+)</text>
        <dbReference type="Rhea" id="RHEA:16945"/>
        <dbReference type="Rhea" id="RHEA-COMP:10475"/>
        <dbReference type="Rhea" id="RHEA-COMP:10492"/>
        <dbReference type="ChEBI" id="CHEBI:15636"/>
        <dbReference type="ChEBI" id="CHEBI:28938"/>
        <dbReference type="ChEBI" id="CHEBI:57453"/>
        <dbReference type="ChEBI" id="CHEBI:83100"/>
        <dbReference type="ChEBI" id="CHEBI:83143"/>
        <dbReference type="EC" id="2.1.2.10"/>
    </reaction>
</comment>
<evidence type="ECO:0000256" key="3">
    <source>
        <dbReference type="ARBA" id="ARBA00022576"/>
    </source>
</evidence>
<dbReference type="RefSeq" id="WP_141888713.1">
    <property type="nucleotide sequence ID" value="NZ_BAAAUY010000023.1"/>
</dbReference>
<evidence type="ECO:0000259" key="9">
    <source>
        <dbReference type="Pfam" id="PF01571"/>
    </source>
</evidence>
<proteinExistence type="inferred from homology"/>
<keyword evidence="11" id="KW-0489">Methyltransferase</keyword>
<comment type="similarity">
    <text evidence="1 7">Belongs to the GcvT family.</text>
</comment>
<dbReference type="STRING" id="55969.SD72_04165"/>
<feature type="domain" description="Aminomethyltransferase C-terminal" evidence="10">
    <location>
        <begin position="295"/>
        <end position="381"/>
    </location>
</feature>
<evidence type="ECO:0000313" key="12">
    <source>
        <dbReference type="Proteomes" id="UP000319094"/>
    </source>
</evidence>
<dbReference type="SUPFAM" id="SSF103025">
    <property type="entry name" value="Folate-binding domain"/>
    <property type="match status" value="1"/>
</dbReference>
<evidence type="ECO:0000313" key="11">
    <source>
        <dbReference type="EMBL" id="TQL40676.1"/>
    </source>
</evidence>
<dbReference type="GO" id="GO:0032259">
    <property type="term" value="P:methylation"/>
    <property type="evidence" value="ECO:0007669"/>
    <property type="project" value="UniProtKB-KW"/>
</dbReference>
<name>A0A542XXW4_9MICO</name>
<dbReference type="PANTHER" id="PTHR43757:SF2">
    <property type="entry name" value="AMINOMETHYLTRANSFERASE, MITOCHONDRIAL"/>
    <property type="match status" value="1"/>
</dbReference>
<evidence type="ECO:0000256" key="5">
    <source>
        <dbReference type="ARBA" id="ARBA00031395"/>
    </source>
</evidence>
<dbReference type="GO" id="GO:0004047">
    <property type="term" value="F:aminomethyltransferase activity"/>
    <property type="evidence" value="ECO:0007669"/>
    <property type="project" value="UniProtKB-UniRule"/>
</dbReference>
<gene>
    <name evidence="7" type="primary">gcvT</name>
    <name evidence="11" type="ORF">FB468_3197</name>
</gene>
<dbReference type="EMBL" id="VFON01000002">
    <property type="protein sequence ID" value="TQL40676.1"/>
    <property type="molecule type" value="Genomic_DNA"/>
</dbReference>
<dbReference type="PANTHER" id="PTHR43757">
    <property type="entry name" value="AMINOMETHYLTRANSFERASE"/>
    <property type="match status" value="1"/>
</dbReference>
<reference evidence="11 12" key="1">
    <citation type="submission" date="2019-06" db="EMBL/GenBank/DDBJ databases">
        <title>Sequencing the genomes of 1000 actinobacteria strains.</title>
        <authorList>
            <person name="Klenk H.-P."/>
        </authorList>
    </citation>
    <scope>NUCLEOTIDE SEQUENCE [LARGE SCALE GENOMIC DNA]</scope>
    <source>
        <strain evidence="11 12">DSM 8803</strain>
    </source>
</reference>
<dbReference type="InterPro" id="IPR029043">
    <property type="entry name" value="GcvT/YgfZ_C"/>
</dbReference>
<dbReference type="InterPro" id="IPR006223">
    <property type="entry name" value="GcvT"/>
</dbReference>
<evidence type="ECO:0000256" key="4">
    <source>
        <dbReference type="ARBA" id="ARBA00022679"/>
    </source>
</evidence>
<dbReference type="NCBIfam" id="NF001567">
    <property type="entry name" value="PRK00389.1"/>
    <property type="match status" value="1"/>
</dbReference>
<dbReference type="Pfam" id="PF01571">
    <property type="entry name" value="GCV_T"/>
    <property type="match status" value="1"/>
</dbReference>
<dbReference type="SUPFAM" id="SSF101790">
    <property type="entry name" value="Aminomethyltransferase beta-barrel domain"/>
    <property type="match status" value="1"/>
</dbReference>
<dbReference type="HAMAP" id="MF_00259">
    <property type="entry name" value="GcvT"/>
    <property type="match status" value="1"/>
</dbReference>
<dbReference type="InterPro" id="IPR028896">
    <property type="entry name" value="GcvT/YgfZ/DmdA"/>
</dbReference>
<dbReference type="GO" id="GO:0008483">
    <property type="term" value="F:transaminase activity"/>
    <property type="evidence" value="ECO:0007669"/>
    <property type="project" value="UniProtKB-KW"/>
</dbReference>
<dbReference type="PIRSF" id="PIRSF006487">
    <property type="entry name" value="GcvT"/>
    <property type="match status" value="1"/>
</dbReference>
<protein>
    <recommendedName>
        <fullName evidence="2 7">Aminomethyltransferase</fullName>
        <ecNumber evidence="2 7">2.1.2.10</ecNumber>
    </recommendedName>
    <alternativeName>
        <fullName evidence="5 7">Glycine cleavage system T protein</fullName>
    </alternativeName>
</protein>
<dbReference type="InterPro" id="IPR027266">
    <property type="entry name" value="TrmE/GcvT-like"/>
</dbReference>
<organism evidence="11 12">
    <name type="scientific">Leucobacter komagatae</name>
    <dbReference type="NCBI Taxonomy" id="55969"/>
    <lineage>
        <taxon>Bacteria</taxon>
        <taxon>Bacillati</taxon>
        <taxon>Actinomycetota</taxon>
        <taxon>Actinomycetes</taxon>
        <taxon>Micrococcales</taxon>
        <taxon>Microbacteriaceae</taxon>
        <taxon>Leucobacter</taxon>
    </lineage>
</organism>
<evidence type="ECO:0000256" key="7">
    <source>
        <dbReference type="HAMAP-Rule" id="MF_00259"/>
    </source>
</evidence>
<dbReference type="GO" id="GO:0005829">
    <property type="term" value="C:cytosol"/>
    <property type="evidence" value="ECO:0007669"/>
    <property type="project" value="TreeGrafter"/>
</dbReference>
<dbReference type="GO" id="GO:0019464">
    <property type="term" value="P:glycine decarboxylation via glycine cleavage system"/>
    <property type="evidence" value="ECO:0007669"/>
    <property type="project" value="UniProtKB-UniRule"/>
</dbReference>